<proteinExistence type="predicted"/>
<name>A0AAD4DKS7_9FUNG</name>
<evidence type="ECO:0000256" key="2">
    <source>
        <dbReference type="ARBA" id="ARBA00023125"/>
    </source>
</evidence>
<dbReference type="PIRSF" id="PIRSF036949">
    <property type="entry name" value="RPA32"/>
    <property type="match status" value="1"/>
</dbReference>
<gene>
    <name evidence="6" type="primary">RFA2</name>
    <name evidence="6" type="ORF">BGZ95_009447</name>
</gene>
<dbReference type="InterPro" id="IPR014646">
    <property type="entry name" value="Rfa2/RPA32"/>
</dbReference>
<evidence type="ECO:0000259" key="5">
    <source>
        <dbReference type="Pfam" id="PF01336"/>
    </source>
</evidence>
<dbReference type="EMBL" id="JAAAIL010000056">
    <property type="protein sequence ID" value="KAG0280605.1"/>
    <property type="molecule type" value="Genomic_DNA"/>
</dbReference>
<evidence type="ECO:0000256" key="1">
    <source>
        <dbReference type="ARBA" id="ARBA00004123"/>
    </source>
</evidence>
<organism evidence="6 7">
    <name type="scientific">Linnemannia exigua</name>
    <dbReference type="NCBI Taxonomy" id="604196"/>
    <lineage>
        <taxon>Eukaryota</taxon>
        <taxon>Fungi</taxon>
        <taxon>Fungi incertae sedis</taxon>
        <taxon>Mucoromycota</taxon>
        <taxon>Mortierellomycotina</taxon>
        <taxon>Mortierellomycetes</taxon>
        <taxon>Mortierellales</taxon>
        <taxon>Mortierellaceae</taxon>
        <taxon>Linnemannia</taxon>
    </lineage>
</organism>
<dbReference type="Gene3D" id="1.10.10.10">
    <property type="entry name" value="Winged helix-like DNA-binding domain superfamily/Winged helix DNA-binding domain"/>
    <property type="match status" value="1"/>
</dbReference>
<dbReference type="GO" id="GO:0003697">
    <property type="term" value="F:single-stranded DNA binding"/>
    <property type="evidence" value="ECO:0007669"/>
    <property type="project" value="TreeGrafter"/>
</dbReference>
<dbReference type="Proteomes" id="UP001194580">
    <property type="component" value="Unassembled WGS sequence"/>
</dbReference>
<dbReference type="GO" id="GO:0006260">
    <property type="term" value="P:DNA replication"/>
    <property type="evidence" value="ECO:0007669"/>
    <property type="project" value="InterPro"/>
</dbReference>
<sequence length="268" mass="29844">MSNYNRGGYGSSQGQGYVQDSFGNDGAPPKKNYSHILRPVTIKQILEATQTQADGDYKIDEQDIGQVTLIAVIRNINSSATQSNYTLEDGTGVIDVRKFPSEHDDAEEIDSLAQGTYVRVVGMVKSFNQKQYVQVHAIRPISDMNEITHHNLEVLYVHVSATRSKGASSSSSAYGQYNNNSMQMQGVTSTDTHMRGGFDTDAVAQDLSEFIRNHPDNKNGMGVHRQHIFANFKHRLGGEQKLIELMAKLEDDGLLYNTEDEDHFNTTH</sequence>
<dbReference type="Gene3D" id="2.40.50.140">
    <property type="entry name" value="Nucleic acid-binding proteins"/>
    <property type="match status" value="1"/>
</dbReference>
<reference evidence="6" key="1">
    <citation type="journal article" date="2020" name="Fungal Divers.">
        <title>Resolving the Mortierellaceae phylogeny through synthesis of multi-gene phylogenetics and phylogenomics.</title>
        <authorList>
            <person name="Vandepol N."/>
            <person name="Liber J."/>
            <person name="Desiro A."/>
            <person name="Na H."/>
            <person name="Kennedy M."/>
            <person name="Barry K."/>
            <person name="Grigoriev I.V."/>
            <person name="Miller A.N."/>
            <person name="O'Donnell K."/>
            <person name="Stajich J.E."/>
            <person name="Bonito G."/>
        </authorList>
    </citation>
    <scope>NUCLEOTIDE SEQUENCE</scope>
    <source>
        <strain evidence="6">NRRL 28262</strain>
    </source>
</reference>
<evidence type="ECO:0000313" key="6">
    <source>
        <dbReference type="EMBL" id="KAG0280605.1"/>
    </source>
</evidence>
<dbReference type="GO" id="GO:0005662">
    <property type="term" value="C:DNA replication factor A complex"/>
    <property type="evidence" value="ECO:0007669"/>
    <property type="project" value="TreeGrafter"/>
</dbReference>
<feature type="region of interest" description="Disordered" evidence="4">
    <location>
        <begin position="1"/>
        <end position="30"/>
    </location>
</feature>
<comment type="subcellular location">
    <subcellularLocation>
        <location evidence="1">Nucleus</location>
    </subcellularLocation>
</comment>
<dbReference type="GO" id="GO:0000724">
    <property type="term" value="P:double-strand break repair via homologous recombination"/>
    <property type="evidence" value="ECO:0007669"/>
    <property type="project" value="TreeGrafter"/>
</dbReference>
<dbReference type="AlphaFoldDB" id="A0AAD4DKS7"/>
<keyword evidence="2" id="KW-0238">DNA-binding</keyword>
<dbReference type="SUPFAM" id="SSF50249">
    <property type="entry name" value="Nucleic acid-binding proteins"/>
    <property type="match status" value="1"/>
</dbReference>
<protein>
    <submittedName>
        <fullName evidence="6">Replication factor A protein 2</fullName>
    </submittedName>
</protein>
<dbReference type="GO" id="GO:0000781">
    <property type="term" value="C:chromosome, telomeric region"/>
    <property type="evidence" value="ECO:0007669"/>
    <property type="project" value="TreeGrafter"/>
</dbReference>
<feature type="domain" description="OB" evidence="5">
    <location>
        <begin position="67"/>
        <end position="140"/>
    </location>
</feature>
<dbReference type="PANTHER" id="PTHR13989">
    <property type="entry name" value="REPLICATION PROTEIN A-RELATED"/>
    <property type="match status" value="1"/>
</dbReference>
<dbReference type="InterPro" id="IPR004365">
    <property type="entry name" value="NA-bd_OB_tRNA"/>
</dbReference>
<keyword evidence="3" id="KW-0539">Nucleus</keyword>
<keyword evidence="7" id="KW-1185">Reference proteome</keyword>
<dbReference type="InterPro" id="IPR040260">
    <property type="entry name" value="RFA2-like"/>
</dbReference>
<comment type="caution">
    <text evidence="6">The sequence shown here is derived from an EMBL/GenBank/DDBJ whole genome shotgun (WGS) entry which is preliminary data.</text>
</comment>
<dbReference type="Pfam" id="PF01336">
    <property type="entry name" value="tRNA_anti-codon"/>
    <property type="match status" value="1"/>
</dbReference>
<dbReference type="CDD" id="cd04478">
    <property type="entry name" value="RPA2_DBD_D"/>
    <property type="match status" value="1"/>
</dbReference>
<dbReference type="GO" id="GO:0035861">
    <property type="term" value="C:site of double-strand break"/>
    <property type="evidence" value="ECO:0007669"/>
    <property type="project" value="TreeGrafter"/>
</dbReference>
<dbReference type="PANTHER" id="PTHR13989:SF16">
    <property type="entry name" value="REPLICATION PROTEIN A2"/>
    <property type="match status" value="1"/>
</dbReference>
<accession>A0AAD4DKS7</accession>
<evidence type="ECO:0000256" key="4">
    <source>
        <dbReference type="SAM" id="MobiDB-lite"/>
    </source>
</evidence>
<evidence type="ECO:0000256" key="3">
    <source>
        <dbReference type="ARBA" id="ARBA00023242"/>
    </source>
</evidence>
<dbReference type="GO" id="GO:0006289">
    <property type="term" value="P:nucleotide-excision repair"/>
    <property type="evidence" value="ECO:0007669"/>
    <property type="project" value="TreeGrafter"/>
</dbReference>
<dbReference type="InterPro" id="IPR012340">
    <property type="entry name" value="NA-bd_OB-fold"/>
</dbReference>
<evidence type="ECO:0000313" key="7">
    <source>
        <dbReference type="Proteomes" id="UP001194580"/>
    </source>
</evidence>
<dbReference type="InterPro" id="IPR036388">
    <property type="entry name" value="WH-like_DNA-bd_sf"/>
</dbReference>